<dbReference type="GO" id="GO:0016301">
    <property type="term" value="F:kinase activity"/>
    <property type="evidence" value="ECO:0007669"/>
    <property type="project" value="InterPro"/>
</dbReference>
<evidence type="ECO:0000259" key="1">
    <source>
        <dbReference type="PROSITE" id="PS51459"/>
    </source>
</evidence>
<reference evidence="3" key="2">
    <citation type="submission" date="2020-09" db="EMBL/GenBank/DDBJ databases">
        <title>Emerging polyconal dissemination of OXA-244-producing E. coli in France.</title>
        <authorList>
            <person name="Emeraud C."/>
            <person name="Girlich D."/>
            <person name="Bonnin R.A."/>
            <person name="Jousset A.B."/>
            <person name="Naas T."/>
            <person name="Dortet L."/>
        </authorList>
    </citation>
    <scope>NUCLEOTIDE SEQUENCE</scope>
    <source>
        <strain evidence="3">225E3</strain>
    </source>
</reference>
<dbReference type="PANTHER" id="PTHR39426:SF1">
    <property type="entry name" value="HOMOLOGY TO DEATH-ON-CURING PROTEIN OF PHAGE P1"/>
    <property type="match status" value="1"/>
</dbReference>
<gene>
    <name evidence="2" type="ORF">C1Q91_000324</name>
    <name evidence="3" type="ORF">IH772_18425</name>
</gene>
<dbReference type="InterPro" id="IPR003812">
    <property type="entry name" value="Fido"/>
</dbReference>
<proteinExistence type="predicted"/>
<dbReference type="Pfam" id="PF02661">
    <property type="entry name" value="Fic"/>
    <property type="match status" value="1"/>
</dbReference>
<dbReference type="Proteomes" id="UP000640866">
    <property type="component" value="Unassembled WGS sequence"/>
</dbReference>
<organism evidence="2 4">
    <name type="scientific">Escherichia coli</name>
    <dbReference type="NCBI Taxonomy" id="562"/>
    <lineage>
        <taxon>Bacteria</taxon>
        <taxon>Pseudomonadati</taxon>
        <taxon>Pseudomonadota</taxon>
        <taxon>Gammaproteobacteria</taxon>
        <taxon>Enterobacterales</taxon>
        <taxon>Enterobacteriaceae</taxon>
        <taxon>Escherichia</taxon>
    </lineage>
</organism>
<dbReference type="PANTHER" id="PTHR39426">
    <property type="entry name" value="HOMOLOGY TO DEATH-ON-CURING PROTEIN OF PHAGE P1"/>
    <property type="match status" value="1"/>
</dbReference>
<dbReference type="NCBIfam" id="TIGR01550">
    <property type="entry name" value="DOC_P1"/>
    <property type="match status" value="1"/>
</dbReference>
<reference evidence="2 4" key="1">
    <citation type="submission" date="2018-08" db="EMBL/GenBank/DDBJ databases">
        <authorList>
            <consortium name="GenomeTrakr network: Whole genome sequencing for foodborne pathogen traceback"/>
        </authorList>
    </citation>
    <scope>NUCLEOTIDE SEQUENCE [LARGE SCALE GENOMIC DNA]</scope>
    <source>
        <strain evidence="2 4">AZ-TG102963</strain>
    </source>
</reference>
<sequence length="136" mass="15102">MMDIVFLSKEQVERIHAETLPQSGNANDGLLEGALNRVRTLHYYEGVDDIHALAAMYLIGIAKAHAFHDGNKRTAFQAASIFLMMNSSELSNSLLLVKLTVFSAMGIATLEEVTFALKLLSDYGNELISDYEEDYI</sequence>
<evidence type="ECO:0000313" key="2">
    <source>
        <dbReference type="EMBL" id="EFA9844015.1"/>
    </source>
</evidence>
<dbReference type="SUPFAM" id="SSF140931">
    <property type="entry name" value="Fic-like"/>
    <property type="match status" value="1"/>
</dbReference>
<comment type="caution">
    <text evidence="2">The sequence shown here is derived from an EMBL/GenBank/DDBJ whole genome shotgun (WGS) entry which is preliminary data.</text>
</comment>
<dbReference type="InterPro" id="IPR006440">
    <property type="entry name" value="Doc"/>
</dbReference>
<accession>A0A3A3EXY1</accession>
<dbReference type="EMBL" id="AASCJS010000001">
    <property type="protein sequence ID" value="EFA9844015.1"/>
    <property type="molecule type" value="Genomic_DNA"/>
</dbReference>
<dbReference type="AlphaFoldDB" id="A0A3A3EXY1"/>
<evidence type="ECO:0000313" key="4">
    <source>
        <dbReference type="Proteomes" id="UP000523388"/>
    </source>
</evidence>
<dbReference type="PROSITE" id="PS51459">
    <property type="entry name" value="FIDO"/>
    <property type="match status" value="1"/>
</dbReference>
<dbReference type="InterPro" id="IPR053737">
    <property type="entry name" value="Type_II_TA_Toxin"/>
</dbReference>
<dbReference type="PIRSF" id="PIRSF018297">
    <property type="entry name" value="Doc"/>
    <property type="match status" value="1"/>
</dbReference>
<feature type="domain" description="Fido" evidence="1">
    <location>
        <begin position="7"/>
        <end position="126"/>
    </location>
</feature>
<name>A0A3A3EXY1_ECOLX</name>
<protein>
    <submittedName>
        <fullName evidence="2">Type II toxin-antitoxin system death-on-curing family toxin</fullName>
    </submittedName>
</protein>
<evidence type="ECO:0000313" key="3">
    <source>
        <dbReference type="EMBL" id="MBE0979251.1"/>
    </source>
</evidence>
<dbReference type="Proteomes" id="UP000523388">
    <property type="component" value="Unassembled WGS sequence"/>
</dbReference>
<dbReference type="Gene3D" id="1.20.120.1870">
    <property type="entry name" value="Fic/DOC protein, Fido domain"/>
    <property type="match status" value="1"/>
</dbReference>
<dbReference type="EMBL" id="JACZOI010000053">
    <property type="protein sequence ID" value="MBE0979251.1"/>
    <property type="molecule type" value="Genomic_DNA"/>
</dbReference>
<dbReference type="InterPro" id="IPR036597">
    <property type="entry name" value="Fido-like_dom_sf"/>
</dbReference>